<dbReference type="EMBL" id="JAUSUF010000021">
    <property type="protein sequence ID" value="MDQ0151225.1"/>
    <property type="molecule type" value="Genomic_DNA"/>
</dbReference>
<evidence type="ECO:0000313" key="1">
    <source>
        <dbReference type="EMBL" id="MDQ0151225.1"/>
    </source>
</evidence>
<protein>
    <submittedName>
        <fullName evidence="1">Uncharacterized protein</fullName>
    </submittedName>
</protein>
<accession>A0ABT9UY29</accession>
<organism evidence="1 2">
    <name type="scientific">Eubacterium multiforme</name>
    <dbReference type="NCBI Taxonomy" id="83339"/>
    <lineage>
        <taxon>Bacteria</taxon>
        <taxon>Bacillati</taxon>
        <taxon>Bacillota</taxon>
        <taxon>Clostridia</taxon>
        <taxon>Eubacteriales</taxon>
        <taxon>Eubacteriaceae</taxon>
        <taxon>Eubacterium</taxon>
    </lineage>
</organism>
<sequence length="48" mass="5663">MKDKENLTKEDFYDQILEEDKKVDPTDPCNPAHPDYPWVPCGLKKDKK</sequence>
<gene>
    <name evidence="1" type="ORF">J2S18_003202</name>
</gene>
<dbReference type="Proteomes" id="UP001228504">
    <property type="component" value="Unassembled WGS sequence"/>
</dbReference>
<evidence type="ECO:0000313" key="2">
    <source>
        <dbReference type="Proteomes" id="UP001228504"/>
    </source>
</evidence>
<reference evidence="1 2" key="1">
    <citation type="submission" date="2023-07" db="EMBL/GenBank/DDBJ databases">
        <title>Genomic Encyclopedia of Type Strains, Phase IV (KMG-IV): sequencing the most valuable type-strain genomes for metagenomic binning, comparative biology and taxonomic classification.</title>
        <authorList>
            <person name="Goeker M."/>
        </authorList>
    </citation>
    <scope>NUCLEOTIDE SEQUENCE [LARGE SCALE GENOMIC DNA]</scope>
    <source>
        <strain evidence="1 2">DSM 20694</strain>
    </source>
</reference>
<name>A0ABT9UY29_9FIRM</name>
<dbReference type="RefSeq" id="WP_307488265.1">
    <property type="nucleotide sequence ID" value="NZ_JAUSUF010000021.1"/>
</dbReference>
<keyword evidence="2" id="KW-1185">Reference proteome</keyword>
<comment type="caution">
    <text evidence="1">The sequence shown here is derived from an EMBL/GenBank/DDBJ whole genome shotgun (WGS) entry which is preliminary data.</text>
</comment>
<proteinExistence type="predicted"/>